<gene>
    <name evidence="1" type="ORF">UFOPK4173_01987</name>
</gene>
<protein>
    <submittedName>
        <fullName evidence="1">Unannotated protein</fullName>
    </submittedName>
</protein>
<sequence length="114" mass="12590">MSEITVWEAQASSESGVLRIELIPEVLLEHNGEPVAIPLRHPQADPTLEQFGYVDQLVDLISQDPNRPGQTADQARTILEIICAAYQSAGHEGTEIQLPFDGDRSLTPMQLWKG</sequence>
<name>A0A6J7SMJ7_9ZZZZ</name>
<reference evidence="1" key="1">
    <citation type="submission" date="2020-05" db="EMBL/GenBank/DDBJ databases">
        <authorList>
            <person name="Chiriac C."/>
            <person name="Salcher M."/>
            <person name="Ghai R."/>
            <person name="Kavagutti S V."/>
        </authorList>
    </citation>
    <scope>NUCLEOTIDE SEQUENCE</scope>
</reference>
<dbReference type="AlphaFoldDB" id="A0A6J7SMJ7"/>
<accession>A0A6J7SMJ7</accession>
<dbReference type="EMBL" id="CAFBPW010000335">
    <property type="protein sequence ID" value="CAB5041558.1"/>
    <property type="molecule type" value="Genomic_DNA"/>
</dbReference>
<proteinExistence type="predicted"/>
<evidence type="ECO:0000313" key="1">
    <source>
        <dbReference type="EMBL" id="CAB5041558.1"/>
    </source>
</evidence>
<organism evidence="1">
    <name type="scientific">freshwater metagenome</name>
    <dbReference type="NCBI Taxonomy" id="449393"/>
    <lineage>
        <taxon>unclassified sequences</taxon>
        <taxon>metagenomes</taxon>
        <taxon>ecological metagenomes</taxon>
    </lineage>
</organism>